<gene>
    <name evidence="1" type="ORF">UV33_C0042G0002</name>
</gene>
<dbReference type="Proteomes" id="UP000034135">
    <property type="component" value="Unassembled WGS sequence"/>
</dbReference>
<organism evidence="1 2">
    <name type="scientific">Candidatus Daviesbacteria bacterium GW2011_GWA1_42_6</name>
    <dbReference type="NCBI Taxonomy" id="1618420"/>
    <lineage>
        <taxon>Bacteria</taxon>
        <taxon>Candidatus Daviesiibacteriota</taxon>
    </lineage>
</organism>
<evidence type="ECO:0000313" key="1">
    <source>
        <dbReference type="EMBL" id="KKS63952.1"/>
    </source>
</evidence>
<proteinExistence type="predicted"/>
<dbReference type="EMBL" id="LCEB01000042">
    <property type="protein sequence ID" value="KKS63952.1"/>
    <property type="molecule type" value="Genomic_DNA"/>
</dbReference>
<evidence type="ECO:0000313" key="2">
    <source>
        <dbReference type="Proteomes" id="UP000034135"/>
    </source>
</evidence>
<protein>
    <submittedName>
        <fullName evidence="1">Uncharacterized protein</fullName>
    </submittedName>
</protein>
<accession>A0A0G1ASF1</accession>
<name>A0A0G1ASF1_9BACT</name>
<reference evidence="1 2" key="1">
    <citation type="journal article" date="2015" name="Nature">
        <title>rRNA introns, odd ribosomes, and small enigmatic genomes across a large radiation of phyla.</title>
        <authorList>
            <person name="Brown C.T."/>
            <person name="Hug L.A."/>
            <person name="Thomas B.C."/>
            <person name="Sharon I."/>
            <person name="Castelle C.J."/>
            <person name="Singh A."/>
            <person name="Wilkins M.J."/>
            <person name="Williams K.H."/>
            <person name="Banfield J.F."/>
        </authorList>
    </citation>
    <scope>NUCLEOTIDE SEQUENCE [LARGE SCALE GENOMIC DNA]</scope>
</reference>
<dbReference type="AlphaFoldDB" id="A0A0G1ASF1"/>
<sequence>MKVAYDRIFTIARQNILQAKEVNKETYMAKKYFIYADARYSKDWDIKDQIVEAVFKDYEFDKKHLWDTELAIMMNAIWEKQAQGIICDSLGCFEVPEIYWRMEPTLKWLVLDLGLEIITPSYTYKNGLPNGKLYVENEQEGAKY</sequence>
<comment type="caution">
    <text evidence="1">The sequence shown here is derived from an EMBL/GenBank/DDBJ whole genome shotgun (WGS) entry which is preliminary data.</text>
</comment>